<dbReference type="Gene3D" id="1.25.40.10">
    <property type="entry name" value="Tetratricopeptide repeat domain"/>
    <property type="match status" value="2"/>
</dbReference>
<reference evidence="1 2" key="1">
    <citation type="journal article" date="2010" name="Cell">
        <title>The genome of Naegleria gruberi illuminates early eukaryotic versatility.</title>
        <authorList>
            <person name="Fritz-Laylin L.K."/>
            <person name="Prochnik S.E."/>
            <person name="Ginger M.L."/>
            <person name="Dacks J.B."/>
            <person name="Carpenter M.L."/>
            <person name="Field M.C."/>
            <person name="Kuo A."/>
            <person name="Paredez A."/>
            <person name="Chapman J."/>
            <person name="Pham J."/>
            <person name="Shu S."/>
            <person name="Neupane R."/>
            <person name="Cipriano M."/>
            <person name="Mancuso J."/>
            <person name="Tu H."/>
            <person name="Salamov A."/>
            <person name="Lindquist E."/>
            <person name="Shapiro H."/>
            <person name="Lucas S."/>
            <person name="Grigoriev I.V."/>
            <person name="Cande W.Z."/>
            <person name="Fulton C."/>
            <person name="Rokhsar D.S."/>
            <person name="Dawson S.C."/>
        </authorList>
    </citation>
    <scope>NUCLEOTIDE SEQUENCE [LARGE SCALE GENOMIC DNA]</scope>
    <source>
        <strain evidence="1 2">NEG-M</strain>
    </source>
</reference>
<dbReference type="SUPFAM" id="SSF48452">
    <property type="entry name" value="TPR-like"/>
    <property type="match status" value="1"/>
</dbReference>
<dbReference type="InParanoid" id="D2VK36"/>
<dbReference type="RefSeq" id="XP_002675622.1">
    <property type="nucleotide sequence ID" value="XM_002675576.1"/>
</dbReference>
<dbReference type="AlphaFoldDB" id="D2VK36"/>
<proteinExistence type="predicted"/>
<dbReference type="SUPFAM" id="SSF81901">
    <property type="entry name" value="HCP-like"/>
    <property type="match status" value="1"/>
</dbReference>
<sequence>MISVDSVRFERNFKAAHDELLKAIDLCPFQPEAYYKRALLYFQTSNQKEMLRAVTITKFVCRGHPFWTLLCDGYIEEVAQNYRKSKDLYLSAFKIEKETVLEYYQSFYSISRNMAETMYSLFDIFTPFFSIFNAGCVMMDIDLYADAIKEFENAITSLENGCNVPNFYYPEHKERILKVGRALCYNNIGCCYINTESETALKYLGKAVENCSNYILVYSNRMSTNARTDNYAQIVEDSETVLKFVTNPDQVEVMEVERISALEKMLRNNPYKAYSKQKFKEELEELSKKYPKNYTIYITQACSSNSLEDAISIVDQGIKNIDGSAVENEYKLLTLIEFRSQLLNGIGKTAEADKDLNFVTMAFQSEYLLRIE</sequence>
<evidence type="ECO:0000313" key="2">
    <source>
        <dbReference type="Proteomes" id="UP000006671"/>
    </source>
</evidence>
<dbReference type="InterPro" id="IPR011990">
    <property type="entry name" value="TPR-like_helical_dom_sf"/>
</dbReference>
<organism evidence="2">
    <name type="scientific">Naegleria gruberi</name>
    <name type="common">Amoeba</name>
    <dbReference type="NCBI Taxonomy" id="5762"/>
    <lineage>
        <taxon>Eukaryota</taxon>
        <taxon>Discoba</taxon>
        <taxon>Heterolobosea</taxon>
        <taxon>Tetramitia</taxon>
        <taxon>Eutetramitia</taxon>
        <taxon>Vahlkampfiidae</taxon>
        <taxon>Naegleria</taxon>
    </lineage>
</organism>
<dbReference type="KEGG" id="ngr:NAEGRDRAFT_69256"/>
<dbReference type="Proteomes" id="UP000006671">
    <property type="component" value="Unassembled WGS sequence"/>
</dbReference>
<dbReference type="OMA" id="CYINTES"/>
<dbReference type="VEuPathDB" id="AmoebaDB:NAEGRDRAFT_69256"/>
<name>D2VK36_NAEGR</name>
<protein>
    <submittedName>
        <fullName evidence="1">Predicted protein</fullName>
    </submittedName>
</protein>
<dbReference type="EMBL" id="GG738877">
    <property type="protein sequence ID" value="EFC42878.1"/>
    <property type="molecule type" value="Genomic_DNA"/>
</dbReference>
<dbReference type="OrthoDB" id="10255636at2759"/>
<keyword evidence="2" id="KW-1185">Reference proteome</keyword>
<gene>
    <name evidence="1" type="ORF">NAEGRDRAFT_69256</name>
</gene>
<accession>D2VK36</accession>
<evidence type="ECO:0000313" key="1">
    <source>
        <dbReference type="EMBL" id="EFC42878.1"/>
    </source>
</evidence>
<dbReference type="GeneID" id="8852883"/>